<protein>
    <submittedName>
        <fullName evidence="2">Uncharacterized protein</fullName>
    </submittedName>
</protein>
<accession>A0A3S0Z108</accession>
<feature type="signal peptide" evidence="1">
    <location>
        <begin position="1"/>
        <end position="29"/>
    </location>
</feature>
<comment type="caution">
    <text evidence="2">The sequence shown here is derived from an EMBL/GenBank/DDBJ whole genome shotgun (WGS) entry which is preliminary data.</text>
</comment>
<dbReference type="OrthoDB" id="6273946at2759"/>
<feature type="chain" id="PRO_5018765293" evidence="1">
    <location>
        <begin position="30"/>
        <end position="287"/>
    </location>
</feature>
<dbReference type="EMBL" id="RQTK01003849">
    <property type="protein sequence ID" value="RUS68400.1"/>
    <property type="molecule type" value="Genomic_DNA"/>
</dbReference>
<proteinExistence type="predicted"/>
<gene>
    <name evidence="2" type="ORF">EGW08_023838</name>
</gene>
<organism evidence="2 3">
    <name type="scientific">Elysia chlorotica</name>
    <name type="common">Eastern emerald elysia</name>
    <name type="synonym">Sea slug</name>
    <dbReference type="NCBI Taxonomy" id="188477"/>
    <lineage>
        <taxon>Eukaryota</taxon>
        <taxon>Metazoa</taxon>
        <taxon>Spiralia</taxon>
        <taxon>Lophotrochozoa</taxon>
        <taxon>Mollusca</taxon>
        <taxon>Gastropoda</taxon>
        <taxon>Heterobranchia</taxon>
        <taxon>Euthyneura</taxon>
        <taxon>Panpulmonata</taxon>
        <taxon>Sacoglossa</taxon>
        <taxon>Placobranchoidea</taxon>
        <taxon>Plakobranchidae</taxon>
        <taxon>Elysia</taxon>
    </lineage>
</organism>
<name>A0A3S0Z108_ELYCH</name>
<feature type="non-terminal residue" evidence="2">
    <location>
        <position position="287"/>
    </location>
</feature>
<reference evidence="2 3" key="1">
    <citation type="submission" date="2019-01" db="EMBL/GenBank/DDBJ databases">
        <title>A draft genome assembly of the solar-powered sea slug Elysia chlorotica.</title>
        <authorList>
            <person name="Cai H."/>
            <person name="Li Q."/>
            <person name="Fang X."/>
            <person name="Li J."/>
            <person name="Curtis N.E."/>
            <person name="Altenburger A."/>
            <person name="Shibata T."/>
            <person name="Feng M."/>
            <person name="Maeda T."/>
            <person name="Schwartz J.A."/>
            <person name="Shigenobu S."/>
            <person name="Lundholm N."/>
            <person name="Nishiyama T."/>
            <person name="Yang H."/>
            <person name="Hasebe M."/>
            <person name="Li S."/>
            <person name="Pierce S.K."/>
            <person name="Wang J."/>
        </authorList>
    </citation>
    <scope>NUCLEOTIDE SEQUENCE [LARGE SCALE GENOMIC DNA]</scope>
    <source>
        <strain evidence="2">EC2010</strain>
        <tissue evidence="2">Whole organism of an adult</tissue>
    </source>
</reference>
<dbReference type="Proteomes" id="UP000271974">
    <property type="component" value="Unassembled WGS sequence"/>
</dbReference>
<keyword evidence="3" id="KW-1185">Reference proteome</keyword>
<evidence type="ECO:0000313" key="3">
    <source>
        <dbReference type="Proteomes" id="UP000271974"/>
    </source>
</evidence>
<evidence type="ECO:0000313" key="2">
    <source>
        <dbReference type="EMBL" id="RUS68400.1"/>
    </source>
</evidence>
<evidence type="ECO:0000256" key="1">
    <source>
        <dbReference type="SAM" id="SignalP"/>
    </source>
</evidence>
<sequence>MTKMDDENMRKVLLVAFVLVSVSLQRVVSHTQDLELALSRETTFLGSGDPCGELICRVKGNGVTIELVSVSVTEASGESRQLLGVTSSIQDADVLNVDVRGNGTLVDNLASIFLDLFESSVCVAGYFTCEVTYTKASGERKNQFASAGPGHPPSRQAAPELQSYKYPKPDDPYSSELCQLKDRVSEVRFQSLDARMNQMLETVNLADTSSRLSRLEDRVSTLLLAHSPSTESTSPTDPSPPLALEDLESRVTALEASVGSAQSEDQVRYWSHSWAVHKKTHSNISII</sequence>
<dbReference type="AlphaFoldDB" id="A0A3S0Z108"/>
<keyword evidence="1" id="KW-0732">Signal</keyword>